<evidence type="ECO:0000256" key="3">
    <source>
        <dbReference type="ARBA" id="ARBA00023163"/>
    </source>
</evidence>
<dbReference type="Gene3D" id="2.10.109.10">
    <property type="entry name" value="Umud Fragment, subunit A"/>
    <property type="match status" value="1"/>
</dbReference>
<evidence type="ECO:0000313" key="6">
    <source>
        <dbReference type="EMBL" id="MUP10893.1"/>
    </source>
</evidence>
<dbReference type="CDD" id="cd06529">
    <property type="entry name" value="S24_LexA-like"/>
    <property type="match status" value="1"/>
</dbReference>
<name>A0ABD6H9P3_AGRVI</name>
<keyword evidence="7" id="KW-1185">Reference proteome</keyword>
<dbReference type="GO" id="GO:0003677">
    <property type="term" value="F:DNA binding"/>
    <property type="evidence" value="ECO:0007669"/>
    <property type="project" value="UniProtKB-KW"/>
</dbReference>
<dbReference type="EMBL" id="MBFE02000006">
    <property type="protein sequence ID" value="MUO42192.1"/>
    <property type="molecule type" value="Genomic_DNA"/>
</dbReference>
<accession>A0ABD6H9P3</accession>
<dbReference type="PANTHER" id="PTHR40661">
    <property type="match status" value="1"/>
</dbReference>
<dbReference type="Pfam" id="PF00717">
    <property type="entry name" value="Peptidase_S24"/>
    <property type="match status" value="1"/>
</dbReference>
<evidence type="ECO:0000259" key="4">
    <source>
        <dbReference type="Pfam" id="PF00717"/>
    </source>
</evidence>
<dbReference type="InterPro" id="IPR036286">
    <property type="entry name" value="LexA/Signal_pep-like_sf"/>
</dbReference>
<keyword evidence="2" id="KW-0238">DNA-binding</keyword>
<reference evidence="7 8" key="1">
    <citation type="submission" date="2019-11" db="EMBL/GenBank/DDBJ databases">
        <title>Whole-genome sequencing of Allorhizobium vitis.</title>
        <authorList>
            <person name="Gan H.M."/>
            <person name="Savka M.A."/>
        </authorList>
    </citation>
    <scope>NUCLEOTIDE SEQUENCE [LARGE SCALE GENOMIC DNA]</scope>
    <source>
        <strain evidence="6 8">RF2/1</strain>
        <strain evidence="5 7">T1/7</strain>
    </source>
</reference>
<evidence type="ECO:0000256" key="2">
    <source>
        <dbReference type="ARBA" id="ARBA00023125"/>
    </source>
</evidence>
<evidence type="ECO:0000256" key="1">
    <source>
        <dbReference type="ARBA" id="ARBA00023015"/>
    </source>
</evidence>
<keyword evidence="1" id="KW-0805">Transcription regulation</keyword>
<evidence type="ECO:0000313" key="8">
    <source>
        <dbReference type="Proteomes" id="UP000179536"/>
    </source>
</evidence>
<gene>
    <name evidence="6" type="ORF">BBK91_013535</name>
    <name evidence="5" type="ORF">BBL17_010400</name>
</gene>
<protein>
    <submittedName>
        <fullName evidence="6">Helix-turn-helix transcriptional regulator</fullName>
    </submittedName>
</protein>
<dbReference type="SUPFAM" id="SSF47413">
    <property type="entry name" value="lambda repressor-like DNA-binding domains"/>
    <property type="match status" value="1"/>
</dbReference>
<dbReference type="Gene3D" id="1.10.260.40">
    <property type="entry name" value="lambda repressor-like DNA-binding domains"/>
    <property type="match status" value="1"/>
</dbReference>
<dbReference type="InterPro" id="IPR010982">
    <property type="entry name" value="Lambda_DNA-bd_dom_sf"/>
</dbReference>
<evidence type="ECO:0000313" key="5">
    <source>
        <dbReference type="EMBL" id="MUO42192.1"/>
    </source>
</evidence>
<dbReference type="RefSeq" id="WP_015916417.1">
    <property type="nucleotide sequence ID" value="NZ_MBFA02000007.1"/>
</dbReference>
<dbReference type="SUPFAM" id="SSF51306">
    <property type="entry name" value="LexA/Signal peptidase"/>
    <property type="match status" value="1"/>
</dbReference>
<proteinExistence type="predicted"/>
<dbReference type="Proteomes" id="UP000179454">
    <property type="component" value="Unassembled WGS sequence"/>
</dbReference>
<feature type="domain" description="Peptidase S24/S26A/S26B/S26C" evidence="4">
    <location>
        <begin position="72"/>
        <end position="175"/>
    </location>
</feature>
<keyword evidence="3" id="KW-0804">Transcription</keyword>
<evidence type="ECO:0000313" key="7">
    <source>
        <dbReference type="Proteomes" id="UP000179454"/>
    </source>
</evidence>
<dbReference type="InterPro" id="IPR039418">
    <property type="entry name" value="LexA-like"/>
</dbReference>
<dbReference type="EMBL" id="MBFA02000007">
    <property type="protein sequence ID" value="MUP10893.1"/>
    <property type="molecule type" value="Genomic_DNA"/>
</dbReference>
<dbReference type="AlphaFoldDB" id="A0ABD6H9P3"/>
<organism evidence="6 8">
    <name type="scientific">Agrobacterium vitis</name>
    <name type="common">Rhizobium vitis</name>
    <dbReference type="NCBI Taxonomy" id="373"/>
    <lineage>
        <taxon>Bacteria</taxon>
        <taxon>Pseudomonadati</taxon>
        <taxon>Pseudomonadota</taxon>
        <taxon>Alphaproteobacteria</taxon>
        <taxon>Hyphomicrobiales</taxon>
        <taxon>Rhizobiaceae</taxon>
        <taxon>Rhizobium/Agrobacterium group</taxon>
        <taxon>Agrobacterium</taxon>
    </lineage>
</organism>
<dbReference type="CDD" id="cd00093">
    <property type="entry name" value="HTH_XRE"/>
    <property type="match status" value="1"/>
</dbReference>
<comment type="caution">
    <text evidence="6">The sequence shown here is derived from an EMBL/GenBank/DDBJ whole genome shotgun (WGS) entry which is preliminary data.</text>
</comment>
<dbReference type="PANTHER" id="PTHR40661:SF3">
    <property type="entry name" value="FELS-1 PROPHAGE TRANSCRIPTIONAL REGULATOR"/>
    <property type="match status" value="1"/>
</dbReference>
<dbReference type="InterPro" id="IPR015927">
    <property type="entry name" value="Peptidase_S24_S26A/B/C"/>
</dbReference>
<dbReference type="InterPro" id="IPR001387">
    <property type="entry name" value="Cro/C1-type_HTH"/>
</dbReference>
<sequence>MPMDIATYIAQLLSMKKWNQVKLAAHFGVSQSTVNRWKSGSEPEGHHRDAIRELYNMEFGTPDSKPFKRVKLMGKVGAGQEIYAIDDGGQNYVDAPADAHQNTVAVEVSGESMYPAYEEGTILFYSKTLPPSEMVNRRAVVQLADGRIFVKTVRPGTTPNTWTLTSINALYPDMIDQIVEWAAPIDWIKPR</sequence>
<dbReference type="Proteomes" id="UP000179536">
    <property type="component" value="Unassembled WGS sequence"/>
</dbReference>